<organism evidence="2 3">
    <name type="scientific">Dictyocaulus viviparus</name>
    <name type="common">Bovine lungworm</name>
    <dbReference type="NCBI Taxonomy" id="29172"/>
    <lineage>
        <taxon>Eukaryota</taxon>
        <taxon>Metazoa</taxon>
        <taxon>Ecdysozoa</taxon>
        <taxon>Nematoda</taxon>
        <taxon>Chromadorea</taxon>
        <taxon>Rhabditida</taxon>
        <taxon>Rhabditina</taxon>
        <taxon>Rhabditomorpha</taxon>
        <taxon>Strongyloidea</taxon>
        <taxon>Metastrongylidae</taxon>
        <taxon>Dictyocaulus</taxon>
    </lineage>
</organism>
<feature type="region of interest" description="Disordered" evidence="1">
    <location>
        <begin position="177"/>
        <end position="218"/>
    </location>
</feature>
<evidence type="ECO:0000313" key="3">
    <source>
        <dbReference type="Proteomes" id="UP000053766"/>
    </source>
</evidence>
<dbReference type="OrthoDB" id="6136201at2759"/>
<dbReference type="Proteomes" id="UP000053766">
    <property type="component" value="Unassembled WGS sequence"/>
</dbReference>
<dbReference type="STRING" id="29172.A0A0D8Y6J7"/>
<dbReference type="PANTHER" id="PTHR38627:SF2">
    <property type="entry name" value="DOUBLE-STRAND TELOMERIC DNA-BINDING PROTEINS 1-RELATED"/>
    <property type="match status" value="1"/>
</dbReference>
<dbReference type="InterPro" id="IPR053367">
    <property type="entry name" value="G-alpha_activating_GEF"/>
</dbReference>
<dbReference type="EMBL" id="KN716176">
    <property type="protein sequence ID" value="KJH51807.1"/>
    <property type="molecule type" value="Genomic_DNA"/>
</dbReference>
<reference evidence="3" key="2">
    <citation type="journal article" date="2016" name="Sci. Rep.">
        <title>Dictyocaulus viviparus genome, variome and transcriptome elucidate lungworm biology and support future intervention.</title>
        <authorList>
            <person name="McNulty S.N."/>
            <person name="Strube C."/>
            <person name="Rosa B.A."/>
            <person name="Martin J.C."/>
            <person name="Tyagi R."/>
            <person name="Choi Y.J."/>
            <person name="Wang Q."/>
            <person name="Hallsworth Pepin K."/>
            <person name="Zhang X."/>
            <person name="Ozersky P."/>
            <person name="Wilson R.K."/>
            <person name="Sternberg P.W."/>
            <person name="Gasser R.B."/>
            <person name="Mitreva M."/>
        </authorList>
    </citation>
    <scope>NUCLEOTIDE SEQUENCE [LARGE SCALE GENOMIC DNA]</scope>
    <source>
        <strain evidence="3">HannoverDv2000</strain>
    </source>
</reference>
<evidence type="ECO:0000256" key="1">
    <source>
        <dbReference type="SAM" id="MobiDB-lite"/>
    </source>
</evidence>
<feature type="compositionally biased region" description="Low complexity" evidence="1">
    <location>
        <begin position="200"/>
        <end position="210"/>
    </location>
</feature>
<accession>A0A0D8Y6J7</accession>
<proteinExistence type="predicted"/>
<dbReference type="SUPFAM" id="SSF46934">
    <property type="entry name" value="UBA-like"/>
    <property type="match status" value="1"/>
</dbReference>
<dbReference type="PANTHER" id="PTHR38627">
    <property type="entry name" value="GA BINDING AND ACTIVATING AND SPK (SPK) DOMAIN CONTAINING-RELATED"/>
    <property type="match status" value="1"/>
</dbReference>
<name>A0A0D8Y6J7_DICVI</name>
<gene>
    <name evidence="2" type="ORF">DICVIV_01998</name>
</gene>
<dbReference type="AlphaFoldDB" id="A0A0D8Y6J7"/>
<sequence>MSKVGEKKIINDKIAKVREVVHGVSTNDIILALHSFDMNVERTIQAFCEGYLVVFLGGTKFINGLEIVPCGYSAVEKSEYINKEVPVVEHIQQTFKVLQVLHAAVAEREKALLAACGTYSKFVDADFTHLISLIEKFGIVMEIPQGAPSETIIGTLPKAVSPVQVTAIKHATSQSSISSSLGADSGVNLSPTHNEEKKPTTTSKPATPAKVSSGGIQMQSDVLSPDQLEALQRSLIEQLAAFGIDASVLSGVTAGDMPVRRPRKMDGIKRGAMQYRNEKASLHPQLSILVKLTTTLIQMGKSRQAFTKSDEVGMWMKLRKGDRMAFEPKGLKIWEAYVEERKVDRTPDSLSTRYRKHMSKNLHLACLQCHVIMRLYKDLRIVLTPEVKLMLERKFSIEIKLNTTGTLSTFKKVDHNISQRRELSPILNDGMCKTNLSTPVSNSTTSLLKRPSLNFTQEINDVMDSCGLLRRFQKLRNTTNVDISGTSNAHLSSKLIVDRDENGYEHALPGLPHSDISAKQCIANATNDTCTKALDCLCRLCANTSCSESTTIFQTPQMSTLTNIWRSYISKIVVGIGLNAEHSRKLIRTLFKCQEVALESSQSMQVVKAEVEDIMGNYMCRLKKGCRIPKPVIIVKDSDGFSRSSLPSVPVAKRKQCLDQIVNEIDLRLHYSQIFQILNGLENLDTIAAIVPEKYEEWMERVKETVKKNCKVHHDVVALP</sequence>
<keyword evidence="3" id="KW-1185">Reference proteome</keyword>
<evidence type="ECO:0000313" key="2">
    <source>
        <dbReference type="EMBL" id="KJH51807.1"/>
    </source>
</evidence>
<protein>
    <submittedName>
        <fullName evidence="2">Uncharacterized protein</fullName>
    </submittedName>
</protein>
<reference evidence="2 3" key="1">
    <citation type="submission" date="2013-11" db="EMBL/GenBank/DDBJ databases">
        <title>Draft genome of the bovine lungworm Dictyocaulus viviparus.</title>
        <authorList>
            <person name="Mitreva M."/>
        </authorList>
    </citation>
    <scope>NUCLEOTIDE SEQUENCE [LARGE SCALE GENOMIC DNA]</scope>
    <source>
        <strain evidence="2 3">HannoverDv2000</strain>
    </source>
</reference>
<dbReference type="InterPro" id="IPR009060">
    <property type="entry name" value="UBA-like_sf"/>
</dbReference>